<gene>
    <name evidence="6" type="ORF">H9811_07570</name>
</gene>
<dbReference type="Gene3D" id="2.60.40.10">
    <property type="entry name" value="Immunoglobulins"/>
    <property type="match status" value="2"/>
</dbReference>
<evidence type="ECO:0000256" key="4">
    <source>
        <dbReference type="SAM" id="SignalP"/>
    </source>
</evidence>
<dbReference type="AlphaFoldDB" id="A0A9D2ES57"/>
<dbReference type="Pfam" id="PF09479">
    <property type="entry name" value="Flg_new"/>
    <property type="match status" value="1"/>
</dbReference>
<accession>A0A9D2ES57</accession>
<feature type="compositionally biased region" description="Pro residues" evidence="2">
    <location>
        <begin position="862"/>
        <end position="874"/>
    </location>
</feature>
<dbReference type="Gene3D" id="2.60.40.1080">
    <property type="match status" value="2"/>
</dbReference>
<feature type="domain" description="BIG2" evidence="5">
    <location>
        <begin position="353"/>
        <end position="430"/>
    </location>
</feature>
<reference evidence="6" key="1">
    <citation type="journal article" date="2021" name="PeerJ">
        <title>Extensive microbial diversity within the chicken gut microbiome revealed by metagenomics and culture.</title>
        <authorList>
            <person name="Gilroy R."/>
            <person name="Ravi A."/>
            <person name="Getino M."/>
            <person name="Pursley I."/>
            <person name="Horton D.L."/>
            <person name="Alikhan N.F."/>
            <person name="Baker D."/>
            <person name="Gharbi K."/>
            <person name="Hall N."/>
            <person name="Watson M."/>
            <person name="Adriaenssens E.M."/>
            <person name="Foster-Nyarko E."/>
            <person name="Jarju S."/>
            <person name="Secka A."/>
            <person name="Antonio M."/>
            <person name="Oren A."/>
            <person name="Chaudhuri R.R."/>
            <person name="La Ragione R."/>
            <person name="Hildebrand F."/>
            <person name="Pallen M.J."/>
        </authorList>
    </citation>
    <scope>NUCLEOTIDE SEQUENCE</scope>
    <source>
        <strain evidence="6">ChiSxjej1B13-11774</strain>
    </source>
</reference>
<feature type="region of interest" description="Disordered" evidence="2">
    <location>
        <begin position="816"/>
        <end position="890"/>
    </location>
</feature>
<comment type="subcellular location">
    <subcellularLocation>
        <location evidence="1">Cell envelope</location>
    </subcellularLocation>
</comment>
<evidence type="ECO:0000256" key="2">
    <source>
        <dbReference type="SAM" id="MobiDB-lite"/>
    </source>
</evidence>
<organism evidence="6 7">
    <name type="scientific">Candidatus Gemmiger excrementigallinarum</name>
    <dbReference type="NCBI Taxonomy" id="2838609"/>
    <lineage>
        <taxon>Bacteria</taxon>
        <taxon>Bacillati</taxon>
        <taxon>Bacillota</taxon>
        <taxon>Clostridia</taxon>
        <taxon>Eubacteriales</taxon>
        <taxon>Gemmiger</taxon>
    </lineage>
</organism>
<dbReference type="SMART" id="SM00635">
    <property type="entry name" value="BID_2"/>
    <property type="match status" value="2"/>
</dbReference>
<proteinExistence type="predicted"/>
<evidence type="ECO:0000313" key="6">
    <source>
        <dbReference type="EMBL" id="HIZ42407.1"/>
    </source>
</evidence>
<reference evidence="6" key="2">
    <citation type="submission" date="2021-04" db="EMBL/GenBank/DDBJ databases">
        <authorList>
            <person name="Gilroy R."/>
        </authorList>
    </citation>
    <scope>NUCLEOTIDE SEQUENCE</scope>
    <source>
        <strain evidence="6">ChiSxjej1B13-11774</strain>
    </source>
</reference>
<dbReference type="InterPro" id="IPR042229">
    <property type="entry name" value="Listeria/Bacterioides_rpt_sf"/>
</dbReference>
<dbReference type="NCBIfam" id="TIGR02543">
    <property type="entry name" value="List_Bact_rpt"/>
    <property type="match status" value="1"/>
</dbReference>
<dbReference type="Proteomes" id="UP000824048">
    <property type="component" value="Unassembled WGS sequence"/>
</dbReference>
<feature type="signal peptide" evidence="4">
    <location>
        <begin position="1"/>
        <end position="25"/>
    </location>
</feature>
<feature type="compositionally biased region" description="Gly residues" evidence="2">
    <location>
        <begin position="825"/>
        <end position="846"/>
    </location>
</feature>
<evidence type="ECO:0000256" key="1">
    <source>
        <dbReference type="ARBA" id="ARBA00004196"/>
    </source>
</evidence>
<dbReference type="Pfam" id="PF02368">
    <property type="entry name" value="Big_2"/>
    <property type="match status" value="2"/>
</dbReference>
<feature type="chain" id="PRO_5039608911" evidence="4">
    <location>
        <begin position="26"/>
        <end position="918"/>
    </location>
</feature>
<feature type="compositionally biased region" description="Low complexity" evidence="2">
    <location>
        <begin position="847"/>
        <end position="861"/>
    </location>
</feature>
<protein>
    <submittedName>
        <fullName evidence="6">Ig-like domain-containing protein</fullName>
    </submittedName>
</protein>
<feature type="transmembrane region" description="Helical" evidence="3">
    <location>
        <begin position="893"/>
        <end position="913"/>
    </location>
</feature>
<dbReference type="InterPro" id="IPR003343">
    <property type="entry name" value="Big_2"/>
</dbReference>
<evidence type="ECO:0000313" key="7">
    <source>
        <dbReference type="Proteomes" id="UP000824048"/>
    </source>
</evidence>
<dbReference type="InterPro" id="IPR013783">
    <property type="entry name" value="Ig-like_fold"/>
</dbReference>
<comment type="caution">
    <text evidence="6">The sequence shown here is derived from an EMBL/GenBank/DDBJ whole genome shotgun (WGS) entry which is preliminary data.</text>
</comment>
<sequence>MKKTILSLFCVLALCLGLLPTAALAAGEDAPATLYVGNQQVISGTETTYWSTDPSTGNLTKSNASGNWNVKYESSSNTLTLNGATINGAHDATSPPYGSGIYAPCSSNQSVALTIELIGTNTITGNFGIYVDAQQGETVGTNASLLIRNSSDTGILEVSGSFHGIYVISGTGDASLNINDASVVAKTTQTNSGYAGVCVQSGASATTSPNISLSVDGGSLTASGTGSSDGIQFYVGSSEATNATTSLTVTDNAIVDARTGGISASGVSVNPNVNIGSTGSTGGIVFDGTEGTVYGNVELQKDLEIKSGESLTIGKGASLTVPTGTTLNNNGTISVENGGTLSGKTSGNDVTYKVTGVTLNTDKLPLYTGDSNTLTATIEPSNATNTNLTWSSDSEKVATVDENGTVTAVAPGTATITATAADGSGKTDTCTVTVTDKTYTISVTPDKLDFGTILQNAAQPAAQTVTVTNTGNQQVTVALPTATNFVIEAGEGFADGSAVIEPKKTATFTVQPKAGLDVGLYAEPLTVSNTNGQTASLTATLTVDPVPVASVTLDKSTLALFTGDSATLVANVQPADATNKTVNWASSNPAIVTVDGNGKVTAVAAGTANITATTVDGNKTAVCAVTVTGRTYTLSSDPGAIGFGTVNTGYTQPAAQVVVIKNTGNQALNLTQPKANNYGVGALSKTALNPGETATFIVQPKAGLGAGSYNETLTISGDGGAKATVNLTFSVQAPATATPAPTPLEIHTLHFDTNGGLPLEDVKFGLGAPVELWPYTPVRSGYLFQGWYSDQALTKAVSTIVLVKDTTIYAKWAPDPAATAQSGSTGSGSGSGSGSSGSSGGKGGSGTTITVTPAPTATATPTPEPTVTPTPEPTATPEATTPPEDTDKGSFPVVPVAAGAVILLVLVGGIAIFRRFRD</sequence>
<dbReference type="Gene3D" id="2.60.40.4270">
    <property type="entry name" value="Listeria-Bacteroides repeat domain"/>
    <property type="match status" value="1"/>
</dbReference>
<evidence type="ECO:0000256" key="3">
    <source>
        <dbReference type="SAM" id="Phobius"/>
    </source>
</evidence>
<name>A0A9D2ES57_9FIRM</name>
<feature type="region of interest" description="Disordered" evidence="2">
    <location>
        <begin position="319"/>
        <end position="347"/>
    </location>
</feature>
<dbReference type="EMBL" id="DXBP01000049">
    <property type="protein sequence ID" value="HIZ42407.1"/>
    <property type="molecule type" value="Genomic_DNA"/>
</dbReference>
<keyword evidence="3" id="KW-0812">Transmembrane</keyword>
<feature type="domain" description="BIG2" evidence="5">
    <location>
        <begin position="547"/>
        <end position="624"/>
    </location>
</feature>
<dbReference type="GO" id="GO:0030313">
    <property type="term" value="C:cell envelope"/>
    <property type="evidence" value="ECO:0007669"/>
    <property type="project" value="UniProtKB-SubCell"/>
</dbReference>
<feature type="compositionally biased region" description="Polar residues" evidence="2">
    <location>
        <begin position="320"/>
        <end position="347"/>
    </location>
</feature>
<dbReference type="InterPro" id="IPR013378">
    <property type="entry name" value="InlB-like_B-rpt"/>
</dbReference>
<keyword evidence="3" id="KW-1133">Transmembrane helix</keyword>
<dbReference type="InterPro" id="IPR008964">
    <property type="entry name" value="Invasin/intimin_cell_adhesion"/>
</dbReference>
<dbReference type="SUPFAM" id="SSF49373">
    <property type="entry name" value="Invasin/intimin cell-adhesion fragments"/>
    <property type="match status" value="2"/>
</dbReference>
<keyword evidence="4" id="KW-0732">Signal</keyword>
<evidence type="ECO:0000259" key="5">
    <source>
        <dbReference type="SMART" id="SM00635"/>
    </source>
</evidence>
<keyword evidence="3" id="KW-0472">Membrane</keyword>